<feature type="transmembrane region" description="Helical" evidence="1">
    <location>
        <begin position="172"/>
        <end position="195"/>
    </location>
</feature>
<protein>
    <recommendedName>
        <fullName evidence="2">DUF6534 domain-containing protein</fullName>
    </recommendedName>
</protein>
<sequence>MADPPAPTVFHVQLLFGPMLLGVFLNMILYGVLLNQMYFYFQTYKTEVIWIRLLVIYLFIVETANTVFDMVMMYQPLIAEYGTTKAVDNFPTRMLTAVFESLHWLTTSFYSFCYRTYYGRKCLILCELIETDQMTYVFDSGCCFGSHPMLLCLENLEDYEINVDTCYHHSSLFGIIGQVSGGLITAIKIAIIKLFARKPELHWPALLWFLTSCVADLLITVTLVRTLSQRKTGFGATDTMIDKLIRLTVQTGMITAICAIGDVAFFMALPHAALNFVWDLMLSKLYANCLLSTLNARSNIRHGSQRGSSVVFKNGLDGMNSREARRQTDVRLNHSTIAAPEAYELNSTKTFDATTHSGMPLEYHGDGEGDGYGITVTKVVETMDDHHDNTGMV</sequence>
<dbReference type="Pfam" id="PF20152">
    <property type="entry name" value="DUF6534"/>
    <property type="match status" value="1"/>
</dbReference>
<evidence type="ECO:0000313" key="4">
    <source>
        <dbReference type="Proteomes" id="UP000518752"/>
    </source>
</evidence>
<dbReference type="InterPro" id="IPR045339">
    <property type="entry name" value="DUF6534"/>
</dbReference>
<feature type="transmembrane region" description="Helical" evidence="1">
    <location>
        <begin position="20"/>
        <end position="41"/>
    </location>
</feature>
<reference evidence="3 4" key="1">
    <citation type="journal article" date="2020" name="ISME J.">
        <title>Uncovering the hidden diversity of litter-decomposition mechanisms in mushroom-forming fungi.</title>
        <authorList>
            <person name="Floudas D."/>
            <person name="Bentzer J."/>
            <person name="Ahren D."/>
            <person name="Johansson T."/>
            <person name="Persson P."/>
            <person name="Tunlid A."/>
        </authorList>
    </citation>
    <scope>NUCLEOTIDE SEQUENCE [LARGE SCALE GENOMIC DNA]</scope>
    <source>
        <strain evidence="3 4">CBS 406.79</strain>
    </source>
</reference>
<feature type="transmembrane region" description="Helical" evidence="1">
    <location>
        <begin position="53"/>
        <end position="74"/>
    </location>
</feature>
<keyword evidence="1" id="KW-0812">Transmembrane</keyword>
<comment type="caution">
    <text evidence="3">The sequence shown here is derived from an EMBL/GenBank/DDBJ whole genome shotgun (WGS) entry which is preliminary data.</text>
</comment>
<name>A0A8H5H655_9AGAR</name>
<dbReference type="EMBL" id="JAACJN010000083">
    <property type="protein sequence ID" value="KAF5377399.1"/>
    <property type="molecule type" value="Genomic_DNA"/>
</dbReference>
<dbReference type="PANTHER" id="PTHR40465:SF1">
    <property type="entry name" value="DUF6534 DOMAIN-CONTAINING PROTEIN"/>
    <property type="match status" value="1"/>
</dbReference>
<feature type="domain" description="DUF6534" evidence="2">
    <location>
        <begin position="212"/>
        <end position="298"/>
    </location>
</feature>
<feature type="transmembrane region" description="Helical" evidence="1">
    <location>
        <begin position="94"/>
        <end position="113"/>
    </location>
</feature>
<evidence type="ECO:0000256" key="1">
    <source>
        <dbReference type="SAM" id="Phobius"/>
    </source>
</evidence>
<dbReference type="AlphaFoldDB" id="A0A8H5H655"/>
<feature type="transmembrane region" description="Helical" evidence="1">
    <location>
        <begin position="201"/>
        <end position="224"/>
    </location>
</feature>
<evidence type="ECO:0000313" key="3">
    <source>
        <dbReference type="EMBL" id="KAF5377399.1"/>
    </source>
</evidence>
<keyword evidence="1" id="KW-1133">Transmembrane helix</keyword>
<accession>A0A8H5H655</accession>
<gene>
    <name evidence="3" type="ORF">D9757_009726</name>
</gene>
<feature type="transmembrane region" description="Helical" evidence="1">
    <location>
        <begin position="244"/>
        <end position="270"/>
    </location>
</feature>
<dbReference type="OrthoDB" id="3265526at2759"/>
<keyword evidence="4" id="KW-1185">Reference proteome</keyword>
<organism evidence="3 4">
    <name type="scientific">Collybiopsis confluens</name>
    <dbReference type="NCBI Taxonomy" id="2823264"/>
    <lineage>
        <taxon>Eukaryota</taxon>
        <taxon>Fungi</taxon>
        <taxon>Dikarya</taxon>
        <taxon>Basidiomycota</taxon>
        <taxon>Agaricomycotina</taxon>
        <taxon>Agaricomycetes</taxon>
        <taxon>Agaricomycetidae</taxon>
        <taxon>Agaricales</taxon>
        <taxon>Marasmiineae</taxon>
        <taxon>Omphalotaceae</taxon>
        <taxon>Collybiopsis</taxon>
    </lineage>
</organism>
<dbReference type="Proteomes" id="UP000518752">
    <property type="component" value="Unassembled WGS sequence"/>
</dbReference>
<keyword evidence="1" id="KW-0472">Membrane</keyword>
<dbReference type="PANTHER" id="PTHR40465">
    <property type="entry name" value="CHROMOSOME 1, WHOLE GENOME SHOTGUN SEQUENCE"/>
    <property type="match status" value="1"/>
</dbReference>
<proteinExistence type="predicted"/>
<evidence type="ECO:0000259" key="2">
    <source>
        <dbReference type="Pfam" id="PF20152"/>
    </source>
</evidence>